<evidence type="ECO:0000313" key="2">
    <source>
        <dbReference type="Proteomes" id="UP001242811"/>
    </source>
</evidence>
<comment type="caution">
    <text evidence="1">The sequence shown here is derived from an EMBL/GenBank/DDBJ whole genome shotgun (WGS) entry which is preliminary data.</text>
</comment>
<gene>
    <name evidence="1" type="ORF">QOZ95_004329</name>
</gene>
<reference evidence="1 2" key="1">
    <citation type="submission" date="2023-07" db="EMBL/GenBank/DDBJ databases">
        <title>Genomic Encyclopedia of Type Strains, Phase IV (KMG-IV): sequencing the most valuable type-strain genomes for metagenomic binning, comparative biology and taxonomic classification.</title>
        <authorList>
            <person name="Goeker M."/>
        </authorList>
    </citation>
    <scope>NUCLEOTIDE SEQUENCE [LARGE SCALE GENOMIC DNA]</scope>
    <source>
        <strain evidence="1 2">DSM 14914</strain>
    </source>
</reference>
<sequence length="102" mass="11794">MVLKGGNMPGYSSLMVLVPEQKTAFFMSYNNDSMMSLDVYDAFMDHYFPRTITVKKPTYHQLEEKEAQKYVGLYQNTRVFAIRTHFSYENGALVMEDETAGK</sequence>
<protein>
    <submittedName>
        <fullName evidence="1">Uncharacterized protein</fullName>
    </submittedName>
</protein>
<dbReference type="EMBL" id="JAUSWA010000032">
    <property type="protein sequence ID" value="MDQ0496140.1"/>
    <property type="molecule type" value="Genomic_DNA"/>
</dbReference>
<accession>A0ABU0L4E4</accession>
<proteinExistence type="predicted"/>
<keyword evidence="2" id="KW-1185">Reference proteome</keyword>
<evidence type="ECO:0000313" key="1">
    <source>
        <dbReference type="EMBL" id="MDQ0496140.1"/>
    </source>
</evidence>
<name>A0ABU0L4E4_9BACL</name>
<organism evidence="1 2">
    <name type="scientific">Paenibacillus brasilensis</name>
    <dbReference type="NCBI Taxonomy" id="128574"/>
    <lineage>
        <taxon>Bacteria</taxon>
        <taxon>Bacillati</taxon>
        <taxon>Bacillota</taxon>
        <taxon>Bacilli</taxon>
        <taxon>Bacillales</taxon>
        <taxon>Paenibacillaceae</taxon>
        <taxon>Paenibacillus</taxon>
    </lineage>
</organism>
<dbReference type="Proteomes" id="UP001242811">
    <property type="component" value="Unassembled WGS sequence"/>
</dbReference>